<dbReference type="EMBL" id="JAIWYP010000007">
    <property type="protein sequence ID" value="KAH3796187.1"/>
    <property type="molecule type" value="Genomic_DNA"/>
</dbReference>
<accession>A0A9D4FHZ9</accession>
<reference evidence="2" key="2">
    <citation type="submission" date="2020-11" db="EMBL/GenBank/DDBJ databases">
        <authorList>
            <person name="McCartney M.A."/>
            <person name="Auch B."/>
            <person name="Kono T."/>
            <person name="Mallez S."/>
            <person name="Becker A."/>
            <person name="Gohl D.M."/>
            <person name="Silverstein K.A.T."/>
            <person name="Koren S."/>
            <person name="Bechman K.B."/>
            <person name="Herman A."/>
            <person name="Abrahante J.E."/>
            <person name="Garbe J."/>
        </authorList>
    </citation>
    <scope>NUCLEOTIDE SEQUENCE</scope>
    <source>
        <strain evidence="2">Duluth1</strain>
        <tissue evidence="2">Whole animal</tissue>
    </source>
</reference>
<dbReference type="AlphaFoldDB" id="A0A9D4FHZ9"/>
<evidence type="ECO:0000313" key="2">
    <source>
        <dbReference type="EMBL" id="KAH3796187.1"/>
    </source>
</evidence>
<proteinExistence type="predicted"/>
<reference evidence="2" key="1">
    <citation type="journal article" date="2019" name="bioRxiv">
        <title>The Genome of the Zebra Mussel, Dreissena polymorpha: A Resource for Invasive Species Research.</title>
        <authorList>
            <person name="McCartney M.A."/>
            <person name="Auch B."/>
            <person name="Kono T."/>
            <person name="Mallez S."/>
            <person name="Zhang Y."/>
            <person name="Obille A."/>
            <person name="Becker A."/>
            <person name="Abrahante J.E."/>
            <person name="Garbe J."/>
            <person name="Badalamenti J.P."/>
            <person name="Herman A."/>
            <person name="Mangelson H."/>
            <person name="Liachko I."/>
            <person name="Sullivan S."/>
            <person name="Sone E.D."/>
            <person name="Koren S."/>
            <person name="Silverstein K.A.T."/>
            <person name="Beckman K.B."/>
            <person name="Gohl D.M."/>
        </authorList>
    </citation>
    <scope>NUCLEOTIDE SEQUENCE</scope>
    <source>
        <strain evidence="2">Duluth1</strain>
        <tissue evidence="2">Whole animal</tissue>
    </source>
</reference>
<sequence>MYSLDHFPVFDNFIQSHINTKKIYAADSYVITTEGALQKRIDEFMFLSYDTWEYGSENPNAFYEDVIRSMPEICKSKSKKDDNDEFERFAYAVFKQVKPKILKNYENACWRSLKIIYDHPKRASVTLAAMCLTQVYGKKMKTKMQIYNNNSATKTTLQMYREAFSLQHLQKT</sequence>
<dbReference type="EMBL" id="JAIWYP010000003">
    <property type="protein sequence ID" value="KAH3847473.1"/>
    <property type="molecule type" value="Genomic_DNA"/>
</dbReference>
<dbReference type="EMBL" id="JAIWYP010000008">
    <property type="protein sequence ID" value="KAH3786494.1"/>
    <property type="molecule type" value="Genomic_DNA"/>
</dbReference>
<name>A0A9D4FHZ9_DREPO</name>
<comment type="caution">
    <text evidence="2">The sequence shown here is derived from an EMBL/GenBank/DDBJ whole genome shotgun (WGS) entry which is preliminary data.</text>
</comment>
<evidence type="ECO:0000313" key="1">
    <source>
        <dbReference type="EMBL" id="KAH3786494.1"/>
    </source>
</evidence>
<keyword evidence="4" id="KW-1185">Reference proteome</keyword>
<dbReference type="Proteomes" id="UP000828390">
    <property type="component" value="Unassembled WGS sequence"/>
</dbReference>
<evidence type="ECO:0000313" key="3">
    <source>
        <dbReference type="EMBL" id="KAH3847473.1"/>
    </source>
</evidence>
<gene>
    <name evidence="3" type="ORF">DPMN_089794</name>
    <name evidence="2" type="ORF">DPMN_149754</name>
    <name evidence="1" type="ORF">DPMN_164601</name>
</gene>
<protein>
    <submittedName>
        <fullName evidence="2">Uncharacterized protein</fullName>
    </submittedName>
</protein>
<evidence type="ECO:0000313" key="4">
    <source>
        <dbReference type="Proteomes" id="UP000828390"/>
    </source>
</evidence>
<organism evidence="2 4">
    <name type="scientific">Dreissena polymorpha</name>
    <name type="common">Zebra mussel</name>
    <name type="synonym">Mytilus polymorpha</name>
    <dbReference type="NCBI Taxonomy" id="45954"/>
    <lineage>
        <taxon>Eukaryota</taxon>
        <taxon>Metazoa</taxon>
        <taxon>Spiralia</taxon>
        <taxon>Lophotrochozoa</taxon>
        <taxon>Mollusca</taxon>
        <taxon>Bivalvia</taxon>
        <taxon>Autobranchia</taxon>
        <taxon>Heteroconchia</taxon>
        <taxon>Euheterodonta</taxon>
        <taxon>Imparidentia</taxon>
        <taxon>Neoheterodontei</taxon>
        <taxon>Myida</taxon>
        <taxon>Dreissenoidea</taxon>
        <taxon>Dreissenidae</taxon>
        <taxon>Dreissena</taxon>
    </lineage>
</organism>